<dbReference type="STRING" id="554065.E1ZSD3"/>
<keyword evidence="11" id="KW-1208">Phospholipid metabolism</keyword>
<evidence type="ECO:0000256" key="3">
    <source>
        <dbReference type="ARBA" id="ARBA00010441"/>
    </source>
</evidence>
<dbReference type="EMBL" id="GL433866">
    <property type="protein sequence ID" value="EFN51226.1"/>
    <property type="molecule type" value="Genomic_DNA"/>
</dbReference>
<dbReference type="InParanoid" id="E1ZSD3"/>
<dbReference type="OrthoDB" id="10020554at2759"/>
<comment type="cofactor">
    <cofactor evidence="1">
        <name>Mn(2+)</name>
        <dbReference type="ChEBI" id="CHEBI:29035"/>
    </cofactor>
</comment>
<evidence type="ECO:0000256" key="5">
    <source>
        <dbReference type="ARBA" id="ARBA00022679"/>
    </source>
</evidence>
<keyword evidence="5 12" id="KW-0808">Transferase</keyword>
<evidence type="ECO:0000256" key="8">
    <source>
        <dbReference type="ARBA" id="ARBA00023098"/>
    </source>
</evidence>
<dbReference type="GO" id="GO:0045995">
    <property type="term" value="P:regulation of embryonic development"/>
    <property type="evidence" value="ECO:0007669"/>
    <property type="project" value="UniProtKB-ARBA"/>
</dbReference>
<dbReference type="GeneID" id="17350746"/>
<dbReference type="GO" id="GO:0005737">
    <property type="term" value="C:cytoplasm"/>
    <property type="evidence" value="ECO:0007669"/>
    <property type="project" value="UniProtKB-ARBA"/>
</dbReference>
<evidence type="ECO:0000256" key="13">
    <source>
        <dbReference type="SAM" id="Phobius"/>
    </source>
</evidence>
<feature type="transmembrane region" description="Helical" evidence="13">
    <location>
        <begin position="149"/>
        <end position="170"/>
    </location>
</feature>
<keyword evidence="7 13" id="KW-1133">Transmembrane helix</keyword>
<evidence type="ECO:0000256" key="11">
    <source>
        <dbReference type="ARBA" id="ARBA00023264"/>
    </source>
</evidence>
<dbReference type="InterPro" id="IPR050324">
    <property type="entry name" value="CDP-alcohol_PTase-I"/>
</dbReference>
<evidence type="ECO:0000256" key="9">
    <source>
        <dbReference type="ARBA" id="ARBA00023136"/>
    </source>
</evidence>
<dbReference type="Pfam" id="PF01066">
    <property type="entry name" value="CDP-OH_P_transf"/>
    <property type="match status" value="1"/>
</dbReference>
<feature type="transmembrane region" description="Helical" evidence="13">
    <location>
        <begin position="27"/>
        <end position="49"/>
    </location>
</feature>
<dbReference type="GO" id="GO:0016020">
    <property type="term" value="C:membrane"/>
    <property type="evidence" value="ECO:0007669"/>
    <property type="project" value="UniProtKB-SubCell"/>
</dbReference>
<evidence type="ECO:0000256" key="2">
    <source>
        <dbReference type="ARBA" id="ARBA00004141"/>
    </source>
</evidence>
<comment type="similarity">
    <text evidence="3 12">Belongs to the CDP-alcohol phosphatidyltransferase class-I family.</text>
</comment>
<dbReference type="FunCoup" id="E1ZSD3">
    <property type="interactions" value="138"/>
</dbReference>
<name>E1ZSD3_CHLVA</name>
<sequence length="208" mass="21402">MVILTLPTILTLVRVAAVPALVAAWYSAAPWAGAACTALFLGASLTDWLDGYLARKLKAASAFGAFLDPVADKLMVATVMILLSTRPLPLGLMAGNTWVVPLLTCVVIGREITMSALREWAAALGPEAHSAVAVSWVGKWKTAAQMASLALLLAAHQGAAAAAGGAGVAVPPTLLRAAGAGGLPLLVVATVLTVWSLALYFAGLWRFF</sequence>
<dbReference type="InterPro" id="IPR048254">
    <property type="entry name" value="CDP_ALCOHOL_P_TRANSF_CS"/>
</dbReference>
<dbReference type="GO" id="GO:0006655">
    <property type="term" value="P:phosphatidylglycerol biosynthetic process"/>
    <property type="evidence" value="ECO:0007669"/>
    <property type="project" value="UniProtKB-ARBA"/>
</dbReference>
<dbReference type="OMA" id="TFRVQRC"/>
<evidence type="ECO:0000256" key="6">
    <source>
        <dbReference type="ARBA" id="ARBA00022692"/>
    </source>
</evidence>
<evidence type="ECO:0008006" key="16">
    <source>
        <dbReference type="Google" id="ProtNLM"/>
    </source>
</evidence>
<dbReference type="RefSeq" id="XP_005843328.1">
    <property type="nucleotide sequence ID" value="XM_005843266.1"/>
</dbReference>
<dbReference type="InterPro" id="IPR000462">
    <property type="entry name" value="CDP-OH_P_trans"/>
</dbReference>
<evidence type="ECO:0000256" key="1">
    <source>
        <dbReference type="ARBA" id="ARBA00001936"/>
    </source>
</evidence>
<dbReference type="NCBIfam" id="TIGR00560">
    <property type="entry name" value="pgsA"/>
    <property type="match status" value="1"/>
</dbReference>
<evidence type="ECO:0000313" key="14">
    <source>
        <dbReference type="EMBL" id="EFN51226.1"/>
    </source>
</evidence>
<dbReference type="Proteomes" id="UP000008141">
    <property type="component" value="Unassembled WGS sequence"/>
</dbReference>
<dbReference type="eggNOG" id="KOG1617">
    <property type="taxonomic scope" value="Eukaryota"/>
</dbReference>
<keyword evidence="4" id="KW-0444">Lipid biosynthesis</keyword>
<evidence type="ECO:0000313" key="15">
    <source>
        <dbReference type="Proteomes" id="UP000008141"/>
    </source>
</evidence>
<comment type="subcellular location">
    <subcellularLocation>
        <location evidence="2">Membrane</location>
        <topology evidence="2">Multi-pass membrane protein</topology>
    </subcellularLocation>
</comment>
<dbReference type="PANTHER" id="PTHR14269">
    <property type="entry name" value="CDP-DIACYLGLYCEROL--GLYCEROL-3-PHOSPHATE 3-PHOSPHATIDYLTRANSFERASE-RELATED"/>
    <property type="match status" value="1"/>
</dbReference>
<dbReference type="KEGG" id="cvr:CHLNCDRAFT_141225"/>
<proteinExistence type="inferred from homology"/>
<gene>
    <name evidence="14" type="ORF">CHLNCDRAFT_141225</name>
</gene>
<feature type="transmembrane region" description="Helical" evidence="13">
    <location>
        <begin position="90"/>
        <end position="109"/>
    </location>
</feature>
<reference evidence="14 15" key="1">
    <citation type="journal article" date="2010" name="Plant Cell">
        <title>The Chlorella variabilis NC64A genome reveals adaptation to photosymbiosis, coevolution with viruses, and cryptic sex.</title>
        <authorList>
            <person name="Blanc G."/>
            <person name="Duncan G."/>
            <person name="Agarkova I."/>
            <person name="Borodovsky M."/>
            <person name="Gurnon J."/>
            <person name="Kuo A."/>
            <person name="Lindquist E."/>
            <person name="Lucas S."/>
            <person name="Pangilinan J."/>
            <person name="Polle J."/>
            <person name="Salamov A."/>
            <person name="Terry A."/>
            <person name="Yamada T."/>
            <person name="Dunigan D.D."/>
            <person name="Grigoriev I.V."/>
            <person name="Claverie J.M."/>
            <person name="Van Etten J.L."/>
        </authorList>
    </citation>
    <scope>NUCLEOTIDE SEQUENCE [LARGE SCALE GENOMIC DNA]</scope>
    <source>
        <strain evidence="14 15">NC64A</strain>
    </source>
</reference>
<dbReference type="Gene3D" id="1.20.120.1760">
    <property type="match status" value="1"/>
</dbReference>
<evidence type="ECO:0000256" key="4">
    <source>
        <dbReference type="ARBA" id="ARBA00022516"/>
    </source>
</evidence>
<organism evidence="15">
    <name type="scientific">Chlorella variabilis</name>
    <name type="common">Green alga</name>
    <dbReference type="NCBI Taxonomy" id="554065"/>
    <lineage>
        <taxon>Eukaryota</taxon>
        <taxon>Viridiplantae</taxon>
        <taxon>Chlorophyta</taxon>
        <taxon>core chlorophytes</taxon>
        <taxon>Trebouxiophyceae</taxon>
        <taxon>Chlorellales</taxon>
        <taxon>Chlorellaceae</taxon>
        <taxon>Chlorella clade</taxon>
        <taxon>Chlorella</taxon>
    </lineage>
</organism>
<evidence type="ECO:0000256" key="12">
    <source>
        <dbReference type="RuleBase" id="RU003750"/>
    </source>
</evidence>
<dbReference type="GO" id="GO:0008444">
    <property type="term" value="F:CDP-diacylglycerol-glycerol-3-phosphate 3-phosphatidyltransferase activity"/>
    <property type="evidence" value="ECO:0007669"/>
    <property type="project" value="InterPro"/>
</dbReference>
<feature type="transmembrane region" description="Helical" evidence="13">
    <location>
        <begin position="182"/>
        <end position="205"/>
    </location>
</feature>
<protein>
    <recommendedName>
        <fullName evidence="16">CDP-diacylglycerol--glycerol-3-phosphate 3-phosphatidyltransferase</fullName>
    </recommendedName>
</protein>
<dbReference type="GO" id="GO:0030145">
    <property type="term" value="F:manganese ion binding"/>
    <property type="evidence" value="ECO:0007669"/>
    <property type="project" value="UniProtKB-ARBA"/>
</dbReference>
<dbReference type="InterPro" id="IPR004570">
    <property type="entry name" value="Phosphatidylglycerol_P_synth"/>
</dbReference>
<evidence type="ECO:0000256" key="10">
    <source>
        <dbReference type="ARBA" id="ARBA00023209"/>
    </source>
</evidence>
<keyword evidence="15" id="KW-1185">Reference proteome</keyword>
<dbReference type="PROSITE" id="PS00379">
    <property type="entry name" value="CDP_ALCOHOL_P_TRANSF"/>
    <property type="match status" value="1"/>
</dbReference>
<dbReference type="AlphaFoldDB" id="E1ZSD3"/>
<evidence type="ECO:0000256" key="7">
    <source>
        <dbReference type="ARBA" id="ARBA00022989"/>
    </source>
</evidence>
<dbReference type="PANTHER" id="PTHR14269:SF62">
    <property type="entry name" value="CDP-DIACYLGLYCEROL--GLYCEROL-3-PHOSPHATE 3-PHOSPHATIDYLTRANSFERASE 1, CHLOROPLASTIC"/>
    <property type="match status" value="1"/>
</dbReference>
<keyword evidence="10" id="KW-0594">Phospholipid biosynthesis</keyword>
<accession>E1ZSD3</accession>
<dbReference type="FunFam" id="1.20.120.1760:FF:000008">
    <property type="entry name" value="CDP-diacylglycerol--glycerol-3-phosphate 3-phosphatidyltransferase 2"/>
    <property type="match status" value="1"/>
</dbReference>
<keyword evidence="8" id="KW-0443">Lipid metabolism</keyword>
<dbReference type="PIRSF" id="PIRSF000847">
    <property type="entry name" value="Phos_ph_gly_syn"/>
    <property type="match status" value="1"/>
</dbReference>
<keyword evidence="6 13" id="KW-0812">Transmembrane</keyword>
<dbReference type="InterPro" id="IPR043130">
    <property type="entry name" value="CDP-OH_PTrfase_TM_dom"/>
</dbReference>
<keyword evidence="9 13" id="KW-0472">Membrane</keyword>